<evidence type="ECO:0000256" key="1">
    <source>
        <dbReference type="SAM" id="MobiDB-lite"/>
    </source>
</evidence>
<sequence>MFGIVLWSNRNSEKAVIWCEDQGDLAMLDVAEAMAPDAPVPSPGDLLRLELHADEKVRRVSNACLVVAEHYPAIANVLGRAADGRPEGAERPRDEQSQTGRGNVVALPGAFSRRRCDRERRIARLHG</sequence>
<dbReference type="Proteomes" id="UP000004318">
    <property type="component" value="Unassembled WGS sequence"/>
</dbReference>
<name>A3TWY8_PSEBH</name>
<dbReference type="AlphaFoldDB" id="A3TWY8"/>
<dbReference type="RefSeq" id="WP_009804648.1">
    <property type="nucleotide sequence ID" value="NZ_CH724131.1"/>
</dbReference>
<dbReference type="eggNOG" id="ENOG5033A8V">
    <property type="taxonomic scope" value="Bacteria"/>
</dbReference>
<keyword evidence="3" id="KW-1185">Reference proteome</keyword>
<accession>A3TWY8</accession>
<dbReference type="HOGENOM" id="CLU_1968282_0_0_5"/>
<dbReference type="EMBL" id="AAMO01000004">
    <property type="protein sequence ID" value="EAQ03348.1"/>
    <property type="molecule type" value="Genomic_DNA"/>
</dbReference>
<gene>
    <name evidence="2" type="ORF">OB2597_01972</name>
</gene>
<feature type="compositionally biased region" description="Basic and acidic residues" evidence="1">
    <location>
        <begin position="82"/>
        <end position="96"/>
    </location>
</feature>
<dbReference type="STRING" id="252305.OB2597_01972"/>
<proteinExistence type="predicted"/>
<evidence type="ECO:0000313" key="2">
    <source>
        <dbReference type="EMBL" id="EAQ03348.1"/>
    </source>
</evidence>
<comment type="caution">
    <text evidence="2">The sequence shown here is derived from an EMBL/GenBank/DDBJ whole genome shotgun (WGS) entry which is preliminary data.</text>
</comment>
<organism evidence="2 3">
    <name type="scientific">Pseudooceanicola batsensis (strain ATCC BAA-863 / DSM 15984 / KCTC 12145 / HTCC2597)</name>
    <name type="common">Oceanicola batsensis</name>
    <dbReference type="NCBI Taxonomy" id="252305"/>
    <lineage>
        <taxon>Bacteria</taxon>
        <taxon>Pseudomonadati</taxon>
        <taxon>Pseudomonadota</taxon>
        <taxon>Alphaproteobacteria</taxon>
        <taxon>Rhodobacterales</taxon>
        <taxon>Paracoccaceae</taxon>
        <taxon>Pseudooceanicola</taxon>
    </lineage>
</organism>
<reference evidence="2 3" key="1">
    <citation type="journal article" date="2010" name="J. Bacteriol.">
        <title>Genome sequences of Oceanicola granulosus HTCC2516(T) and Oceanicola batsensis HTCC2597(TDelta).</title>
        <authorList>
            <person name="Thrash J.C."/>
            <person name="Cho J.C."/>
            <person name="Vergin K.L."/>
            <person name="Giovannoni S.J."/>
        </authorList>
    </citation>
    <scope>NUCLEOTIDE SEQUENCE [LARGE SCALE GENOMIC DNA]</scope>
    <source>
        <strain evidence="3">ATCC BAA-863 / DSM 15984 / KCTC 12145 / HTCC2597</strain>
    </source>
</reference>
<evidence type="ECO:0000313" key="3">
    <source>
        <dbReference type="Proteomes" id="UP000004318"/>
    </source>
</evidence>
<protein>
    <submittedName>
        <fullName evidence="2">Uncharacterized protein</fullName>
    </submittedName>
</protein>
<feature type="region of interest" description="Disordered" evidence="1">
    <location>
        <begin position="82"/>
        <end position="110"/>
    </location>
</feature>
<dbReference type="OrthoDB" id="7868545at2"/>